<proteinExistence type="predicted"/>
<evidence type="ECO:0000256" key="1">
    <source>
        <dbReference type="SAM" id="Coils"/>
    </source>
</evidence>
<feature type="coiled-coil region" evidence="1">
    <location>
        <begin position="317"/>
        <end position="344"/>
    </location>
</feature>
<protein>
    <submittedName>
        <fullName evidence="2">Uncharacterized protein</fullName>
    </submittedName>
</protein>
<keyword evidence="3" id="KW-1185">Reference proteome</keyword>
<dbReference type="Proteomes" id="UP000614216">
    <property type="component" value="Unassembled WGS sequence"/>
</dbReference>
<organism evidence="2 3">
    <name type="scientific">Fulvivirga marina</name>
    <dbReference type="NCBI Taxonomy" id="2494733"/>
    <lineage>
        <taxon>Bacteria</taxon>
        <taxon>Pseudomonadati</taxon>
        <taxon>Bacteroidota</taxon>
        <taxon>Cytophagia</taxon>
        <taxon>Cytophagales</taxon>
        <taxon>Fulvivirgaceae</taxon>
        <taxon>Fulvivirga</taxon>
    </lineage>
</organism>
<evidence type="ECO:0000313" key="2">
    <source>
        <dbReference type="EMBL" id="MBL6446570.1"/>
    </source>
</evidence>
<accession>A0A937KDZ0</accession>
<name>A0A937KDZ0_9BACT</name>
<dbReference type="EMBL" id="JAEUGD010000031">
    <property type="protein sequence ID" value="MBL6446570.1"/>
    <property type="molecule type" value="Genomic_DNA"/>
</dbReference>
<keyword evidence="1" id="KW-0175">Coiled coil</keyword>
<comment type="caution">
    <text evidence="2">The sequence shown here is derived from an EMBL/GenBank/DDBJ whole genome shotgun (WGS) entry which is preliminary data.</text>
</comment>
<dbReference type="RefSeq" id="WP_202856102.1">
    <property type="nucleotide sequence ID" value="NZ_JAEUGD010000031.1"/>
</dbReference>
<evidence type="ECO:0000313" key="3">
    <source>
        <dbReference type="Proteomes" id="UP000614216"/>
    </source>
</evidence>
<dbReference type="AlphaFoldDB" id="A0A937KDZ0"/>
<sequence length="486" mass="54656">MMVYRTISILIFALILIPEWGQAYTGHEIIDKSMSVSYSIIPADSVDKRKLFRRLRDWVTVYSLYSNVDVNDRVDLEGLAEGASELGDIAGAFLFNGELQSEIYEFKESSFVNFYPYGLIEDQHWTIKKLNEISLARDDSKNAPYIVSNVIFVPNNELTLYKVKITLSGSEQIDINLNEVASQMNAELTSQEFSAPAGAKETVNKVLFKGMTRIKELLGNSMIPNLALRFNDQNYVHGNNIEVWKNEEPILLRAITDSETVEWEGVINPDGMTASVDVSEVGQKVVTLSSADGSISVNVIVKEFNLDVEEILKELLKEVIRERVQAAREKIDSLTTAQEGLKEAIGQQHTTYLQSEGYQLTVNAEEGDNNIIYFEEVEDSFEGTQADLIALRGDENINAMIESHRQFFLAAARVVLEINIETFLAGVIDDQETINRFAQSIRDNSPELIADLILNMTRKPENRTELKAMVINYVNEQINIVAGDAE</sequence>
<gene>
    <name evidence="2" type="ORF">JMN32_09630</name>
</gene>
<reference evidence="2" key="1">
    <citation type="submission" date="2021-01" db="EMBL/GenBank/DDBJ databases">
        <title>Fulvivirga kasyanovii gen. nov., sp nov., a novel member of the phylum Bacteroidetes isolated from seawater in a mussel farm.</title>
        <authorList>
            <person name="Zhao L.-H."/>
            <person name="Wang Z.-J."/>
        </authorList>
    </citation>
    <scope>NUCLEOTIDE SEQUENCE</scope>
    <source>
        <strain evidence="2">29W222</strain>
    </source>
</reference>